<evidence type="ECO:0000313" key="6">
    <source>
        <dbReference type="EMBL" id="GIL94011.1"/>
    </source>
</evidence>
<dbReference type="InterPro" id="IPR001680">
    <property type="entry name" value="WD40_rpt"/>
</dbReference>
<evidence type="ECO:0000256" key="4">
    <source>
        <dbReference type="PROSITE-ProRule" id="PRU00221"/>
    </source>
</evidence>
<keyword evidence="2" id="KW-0677">Repeat</keyword>
<dbReference type="PROSITE" id="PS50082">
    <property type="entry name" value="WD_REPEATS_2"/>
    <property type="match status" value="2"/>
</dbReference>
<organism evidence="5 7">
    <name type="scientific">Volvox reticuliferus</name>
    <dbReference type="NCBI Taxonomy" id="1737510"/>
    <lineage>
        <taxon>Eukaryota</taxon>
        <taxon>Viridiplantae</taxon>
        <taxon>Chlorophyta</taxon>
        <taxon>core chlorophytes</taxon>
        <taxon>Chlorophyceae</taxon>
        <taxon>CS clade</taxon>
        <taxon>Chlamydomonadales</taxon>
        <taxon>Volvocaceae</taxon>
        <taxon>Volvox</taxon>
    </lineage>
</organism>
<dbReference type="EMBL" id="BNCP01000014">
    <property type="protein sequence ID" value="GIL78750.1"/>
    <property type="molecule type" value="Genomic_DNA"/>
</dbReference>
<dbReference type="PROSITE" id="PS00678">
    <property type="entry name" value="WD_REPEATS_1"/>
    <property type="match status" value="1"/>
</dbReference>
<comment type="caution">
    <text evidence="5">The sequence shown here is derived from an EMBL/GenBank/DDBJ whole genome shotgun (WGS) entry which is preliminary data.</text>
</comment>
<evidence type="ECO:0000313" key="7">
    <source>
        <dbReference type="Proteomes" id="UP000747110"/>
    </source>
</evidence>
<dbReference type="SMART" id="SM00320">
    <property type="entry name" value="WD40"/>
    <property type="match status" value="7"/>
</dbReference>
<proteinExistence type="inferred from homology"/>
<dbReference type="OrthoDB" id="340259at2759"/>
<dbReference type="InterPro" id="IPR015943">
    <property type="entry name" value="WD40/YVTN_repeat-like_dom_sf"/>
</dbReference>
<dbReference type="InterPro" id="IPR019775">
    <property type="entry name" value="WD40_repeat_CS"/>
</dbReference>
<dbReference type="Pfam" id="PF00400">
    <property type="entry name" value="WD40"/>
    <property type="match status" value="3"/>
</dbReference>
<accession>A0A8J4FKD5</accession>
<sequence>MADYGRLQDRERGVAVHTHNSAFEGYGLRDLSGHRKKVNTVAWSCDGRRLASGSGDRMIRVWTVEPYCPVAKTERADAEYGSHSDAISSLQWRPDHPDVLASCSNSKNDTNIRFHDARTNKQTAAVQLGNEKNLVLSWSLDGLSVVVTCSNDEVAFVDTRKMRRSRQWGLSGHTKLSEVRWGPTQNFLTMALDDGTVRIAPLAKLDSPVWRLNSHASHTTCLAYSRDYKFLASGGSDALVSLWDMDEVICLRTYSRPDQSVRTLSFSHDNSWLAYCSEDGYGTIDVVSPQTGDVASTLNLKSYCETIAWCPTAPVLAFAGDEKEGYGAISIWAPPKPTSS</sequence>
<dbReference type="InterPro" id="IPR036322">
    <property type="entry name" value="WD40_repeat_dom_sf"/>
</dbReference>
<dbReference type="PANTHER" id="PTHR22839">
    <property type="entry name" value="THO COMPLEX SUBUNIT 3 THO3"/>
    <property type="match status" value="1"/>
</dbReference>
<keyword evidence="7" id="KW-1185">Reference proteome</keyword>
<name>A0A8J4FKD5_9CHLO</name>
<evidence type="ECO:0000256" key="1">
    <source>
        <dbReference type="ARBA" id="ARBA00022574"/>
    </source>
</evidence>
<dbReference type="Proteomes" id="UP000722791">
    <property type="component" value="Unassembled WGS sequence"/>
</dbReference>
<dbReference type="EMBL" id="BNCQ01000001">
    <property type="protein sequence ID" value="GIL94011.1"/>
    <property type="molecule type" value="Genomic_DNA"/>
</dbReference>
<dbReference type="PROSITE" id="PS50294">
    <property type="entry name" value="WD_REPEATS_REGION"/>
    <property type="match status" value="2"/>
</dbReference>
<evidence type="ECO:0000256" key="3">
    <source>
        <dbReference type="ARBA" id="ARBA00046343"/>
    </source>
</evidence>
<feature type="repeat" description="WD" evidence="4">
    <location>
        <begin position="212"/>
        <end position="253"/>
    </location>
</feature>
<reference evidence="5" key="1">
    <citation type="journal article" date="2021" name="Proc. Natl. Acad. Sci. U.S.A.">
        <title>Three genomes in the algal genus Volvox reveal the fate of a haploid sex-determining region after a transition to homothallism.</title>
        <authorList>
            <person name="Yamamoto K."/>
            <person name="Hamaji T."/>
            <person name="Kawai-Toyooka H."/>
            <person name="Matsuzaki R."/>
            <person name="Takahashi F."/>
            <person name="Nishimura Y."/>
            <person name="Kawachi M."/>
            <person name="Noguchi H."/>
            <person name="Minakuchi Y."/>
            <person name="Umen J.G."/>
            <person name="Toyoda A."/>
            <person name="Nozaki H."/>
        </authorList>
    </citation>
    <scope>NUCLEOTIDE SEQUENCE</scope>
    <source>
        <strain evidence="6">NIES-3785</strain>
        <strain evidence="5">NIES-3786</strain>
    </source>
</reference>
<dbReference type="GO" id="GO:0006406">
    <property type="term" value="P:mRNA export from nucleus"/>
    <property type="evidence" value="ECO:0007669"/>
    <property type="project" value="InterPro"/>
</dbReference>
<evidence type="ECO:0000256" key="2">
    <source>
        <dbReference type="ARBA" id="ARBA00022737"/>
    </source>
</evidence>
<dbReference type="InterPro" id="IPR040132">
    <property type="entry name" value="Tex1/THOC3"/>
</dbReference>
<protein>
    <recommendedName>
        <fullName evidence="8">Anaphase-promoting complex subunit 4 WD40 domain-containing protein</fullName>
    </recommendedName>
</protein>
<dbReference type="PANTHER" id="PTHR22839:SF0">
    <property type="entry name" value="THO COMPLEX SUBUNIT 3"/>
    <property type="match status" value="1"/>
</dbReference>
<dbReference type="Proteomes" id="UP000747110">
    <property type="component" value="Unassembled WGS sequence"/>
</dbReference>
<keyword evidence="1 4" id="KW-0853">WD repeat</keyword>
<gene>
    <name evidence="5" type="ORF">Vretifemale_8162</name>
    <name evidence="6" type="ORF">Vretimale_352</name>
</gene>
<dbReference type="AlphaFoldDB" id="A0A8J4FKD5"/>
<dbReference type="GO" id="GO:0000445">
    <property type="term" value="C:THO complex part of transcription export complex"/>
    <property type="evidence" value="ECO:0007669"/>
    <property type="project" value="TreeGrafter"/>
</dbReference>
<dbReference type="Gene3D" id="2.130.10.10">
    <property type="entry name" value="YVTN repeat-like/Quinoprotein amine dehydrogenase"/>
    <property type="match status" value="2"/>
</dbReference>
<evidence type="ECO:0000313" key="5">
    <source>
        <dbReference type="EMBL" id="GIL78750.1"/>
    </source>
</evidence>
<evidence type="ECO:0008006" key="8">
    <source>
        <dbReference type="Google" id="ProtNLM"/>
    </source>
</evidence>
<comment type="similarity">
    <text evidence="3">Belongs to the THOC3 family.</text>
</comment>
<feature type="repeat" description="WD" evidence="4">
    <location>
        <begin position="31"/>
        <end position="65"/>
    </location>
</feature>
<dbReference type="SUPFAM" id="SSF50978">
    <property type="entry name" value="WD40 repeat-like"/>
    <property type="match status" value="1"/>
</dbReference>